<dbReference type="Proteomes" id="UP000292424">
    <property type="component" value="Chromosome"/>
</dbReference>
<evidence type="ECO:0000256" key="7">
    <source>
        <dbReference type="PROSITE-ProRule" id="PRU01373"/>
    </source>
</evidence>
<evidence type="ECO:0000313" key="10">
    <source>
        <dbReference type="Proteomes" id="UP000292424"/>
    </source>
</evidence>
<dbReference type="AlphaFoldDB" id="A0A5P2FWY9"/>
<comment type="pathway">
    <text evidence="1 7">Cell wall biogenesis; peptidoglycan biosynthesis.</text>
</comment>
<keyword evidence="5 7" id="KW-0573">Peptidoglycan synthesis</keyword>
<dbReference type="KEGG" id="arac:E0W69_003170"/>
<feature type="active site" description="Nucleophile" evidence="7">
    <location>
        <position position="147"/>
    </location>
</feature>
<dbReference type="CDD" id="cd16913">
    <property type="entry name" value="YkuD_like"/>
    <property type="match status" value="1"/>
</dbReference>
<dbReference type="UniPathway" id="UPA00219"/>
<dbReference type="GO" id="GO:0004180">
    <property type="term" value="F:carboxypeptidase activity"/>
    <property type="evidence" value="ECO:0007669"/>
    <property type="project" value="UniProtKB-ARBA"/>
</dbReference>
<dbReference type="Pfam" id="PF03734">
    <property type="entry name" value="YkuD"/>
    <property type="match status" value="1"/>
</dbReference>
<comment type="similarity">
    <text evidence="2">Belongs to the YkuD family.</text>
</comment>
<dbReference type="GO" id="GO:0008360">
    <property type="term" value="P:regulation of cell shape"/>
    <property type="evidence" value="ECO:0007669"/>
    <property type="project" value="UniProtKB-UniRule"/>
</dbReference>
<dbReference type="SUPFAM" id="SSF141523">
    <property type="entry name" value="L,D-transpeptidase catalytic domain-like"/>
    <property type="match status" value="1"/>
</dbReference>
<keyword evidence="6 7" id="KW-0961">Cell wall biogenesis/degradation</keyword>
<feature type="active site" description="Proton donor/acceptor" evidence="7">
    <location>
        <position position="127"/>
    </location>
</feature>
<evidence type="ECO:0000259" key="8">
    <source>
        <dbReference type="PROSITE" id="PS52029"/>
    </source>
</evidence>
<proteinExistence type="inferred from homology"/>
<keyword evidence="10" id="KW-1185">Reference proteome</keyword>
<dbReference type="RefSeq" id="WP_131328592.1">
    <property type="nucleotide sequence ID" value="NZ_CP044016.1"/>
</dbReference>
<evidence type="ECO:0000313" key="9">
    <source>
        <dbReference type="EMBL" id="QES87705.1"/>
    </source>
</evidence>
<keyword evidence="4 7" id="KW-0133">Cell shape</keyword>
<name>A0A5P2FWY9_9BACT</name>
<dbReference type="GO" id="GO:0071555">
    <property type="term" value="P:cell wall organization"/>
    <property type="evidence" value="ECO:0007669"/>
    <property type="project" value="UniProtKB-UniRule"/>
</dbReference>
<dbReference type="GO" id="GO:0016740">
    <property type="term" value="F:transferase activity"/>
    <property type="evidence" value="ECO:0007669"/>
    <property type="project" value="UniProtKB-KW"/>
</dbReference>
<dbReference type="InterPro" id="IPR005490">
    <property type="entry name" value="LD_TPept_cat_dom"/>
</dbReference>
<gene>
    <name evidence="9" type="ORF">E0W69_003170</name>
</gene>
<evidence type="ECO:0000256" key="4">
    <source>
        <dbReference type="ARBA" id="ARBA00022960"/>
    </source>
</evidence>
<feature type="domain" description="L,D-TPase catalytic" evidence="8">
    <location>
        <begin position="29"/>
        <end position="171"/>
    </location>
</feature>
<organism evidence="9 10">
    <name type="scientific">Rhizosphaericola mali</name>
    <dbReference type="NCBI Taxonomy" id="2545455"/>
    <lineage>
        <taxon>Bacteria</taxon>
        <taxon>Pseudomonadati</taxon>
        <taxon>Bacteroidota</taxon>
        <taxon>Chitinophagia</taxon>
        <taxon>Chitinophagales</taxon>
        <taxon>Chitinophagaceae</taxon>
        <taxon>Rhizosphaericola</taxon>
    </lineage>
</organism>
<dbReference type="PROSITE" id="PS52029">
    <property type="entry name" value="LD_TPASE"/>
    <property type="match status" value="1"/>
</dbReference>
<dbReference type="InterPro" id="IPR038063">
    <property type="entry name" value="Transpep_catalytic_dom"/>
</dbReference>
<evidence type="ECO:0000256" key="5">
    <source>
        <dbReference type="ARBA" id="ARBA00022984"/>
    </source>
</evidence>
<evidence type="ECO:0000256" key="6">
    <source>
        <dbReference type="ARBA" id="ARBA00023316"/>
    </source>
</evidence>
<keyword evidence="3" id="KW-0808">Transferase</keyword>
<dbReference type="PANTHER" id="PTHR36699:SF1">
    <property type="entry name" value="L,D-TRANSPEPTIDASE YAFK-RELATED"/>
    <property type="match status" value="1"/>
</dbReference>
<evidence type="ECO:0000256" key="2">
    <source>
        <dbReference type="ARBA" id="ARBA00005992"/>
    </source>
</evidence>
<evidence type="ECO:0000256" key="3">
    <source>
        <dbReference type="ARBA" id="ARBA00022679"/>
    </source>
</evidence>
<sequence>MFKLKITFFVLFFFVLHTSFLSVNILDNFLIVIDKDKYELNVFDTKGWLVTFPCVFGNKNQGDKMVEGDRKTPEGTFSIISKKKSKNWNSFLMLDYPTQADIQKFEQRKAEGLIPSSAKIGSAIGIHGTWPHEDYTIDQYQAWTDGCIALKNVDIEELYRITPLGAKVIIRK</sequence>
<dbReference type="GO" id="GO:0009252">
    <property type="term" value="P:peptidoglycan biosynthetic process"/>
    <property type="evidence" value="ECO:0007669"/>
    <property type="project" value="UniProtKB-UniPathway"/>
</dbReference>
<protein>
    <submittedName>
        <fullName evidence="9">L,D-transpeptidase</fullName>
    </submittedName>
</protein>
<evidence type="ECO:0000256" key="1">
    <source>
        <dbReference type="ARBA" id="ARBA00004752"/>
    </source>
</evidence>
<dbReference type="EMBL" id="CP044016">
    <property type="protein sequence ID" value="QES87705.1"/>
    <property type="molecule type" value="Genomic_DNA"/>
</dbReference>
<reference evidence="9 10" key="1">
    <citation type="submission" date="2019-09" db="EMBL/GenBank/DDBJ databases">
        <title>Complete genome sequence of Arachidicoccus sp. B3-10 isolated from apple orchard soil.</title>
        <authorList>
            <person name="Kim H.S."/>
            <person name="Han K.-I."/>
            <person name="Suh M.K."/>
            <person name="Lee K.C."/>
            <person name="Eom M.K."/>
            <person name="Kim J.-S."/>
            <person name="Kang S.W."/>
            <person name="Sin Y."/>
            <person name="Lee J.-S."/>
        </authorList>
    </citation>
    <scope>NUCLEOTIDE SEQUENCE [LARGE SCALE GENOMIC DNA]</scope>
    <source>
        <strain evidence="9 10">B3-10</strain>
    </source>
</reference>
<dbReference type="PANTHER" id="PTHR36699">
    <property type="entry name" value="LD-TRANSPEPTIDASE"/>
    <property type="match status" value="1"/>
</dbReference>
<accession>A0A5P2FWY9</accession>
<dbReference type="OrthoDB" id="9809748at2"/>
<dbReference type="Gene3D" id="2.40.440.10">
    <property type="entry name" value="L,D-transpeptidase catalytic domain-like"/>
    <property type="match status" value="1"/>
</dbReference>